<dbReference type="Gene3D" id="3.40.50.2300">
    <property type="match status" value="1"/>
</dbReference>
<dbReference type="GO" id="GO:0009736">
    <property type="term" value="P:cytokinin-activated signaling pathway"/>
    <property type="evidence" value="ECO:0007669"/>
    <property type="project" value="InterPro"/>
</dbReference>
<evidence type="ECO:0000313" key="12">
    <source>
        <dbReference type="EMBL" id="KAK2989907.1"/>
    </source>
</evidence>
<organism evidence="12 13">
    <name type="scientific">Escallonia rubra</name>
    <dbReference type="NCBI Taxonomy" id="112253"/>
    <lineage>
        <taxon>Eukaryota</taxon>
        <taxon>Viridiplantae</taxon>
        <taxon>Streptophyta</taxon>
        <taxon>Embryophyta</taxon>
        <taxon>Tracheophyta</taxon>
        <taxon>Spermatophyta</taxon>
        <taxon>Magnoliopsida</taxon>
        <taxon>eudicotyledons</taxon>
        <taxon>Gunneridae</taxon>
        <taxon>Pentapetalae</taxon>
        <taxon>asterids</taxon>
        <taxon>campanulids</taxon>
        <taxon>Escalloniales</taxon>
        <taxon>Escalloniaceae</taxon>
        <taxon>Escallonia</taxon>
    </lineage>
</organism>
<keyword evidence="2" id="KW-0597">Phosphoprotein</keyword>
<feature type="region of interest" description="Disordered" evidence="9">
    <location>
        <begin position="416"/>
        <end position="436"/>
    </location>
</feature>
<dbReference type="PROSITE" id="PS50110">
    <property type="entry name" value="RESPONSE_REGULATORY"/>
    <property type="match status" value="1"/>
</dbReference>
<dbReference type="InterPro" id="IPR001005">
    <property type="entry name" value="SANT/Myb"/>
</dbReference>
<evidence type="ECO:0000256" key="1">
    <source>
        <dbReference type="ARBA" id="ARBA00004123"/>
    </source>
</evidence>
<dbReference type="Gene3D" id="1.10.10.60">
    <property type="entry name" value="Homeodomain-like"/>
    <property type="match status" value="1"/>
</dbReference>
<keyword evidence="7" id="KW-0539">Nucleus</keyword>
<dbReference type="InterPro" id="IPR017930">
    <property type="entry name" value="Myb_dom"/>
</dbReference>
<gene>
    <name evidence="12" type="ORF">RJ640_019490</name>
</gene>
<dbReference type="AlphaFoldDB" id="A0AA88RPK9"/>
<keyword evidence="3" id="KW-0902">Two-component regulatory system</keyword>
<keyword evidence="13" id="KW-1185">Reference proteome</keyword>
<evidence type="ECO:0000313" key="13">
    <source>
        <dbReference type="Proteomes" id="UP001187471"/>
    </source>
</evidence>
<dbReference type="InterPro" id="IPR009057">
    <property type="entry name" value="Homeodomain-like_sf"/>
</dbReference>
<comment type="caution">
    <text evidence="12">The sequence shown here is derived from an EMBL/GenBank/DDBJ whole genome shotgun (WGS) entry which is preliminary data.</text>
</comment>
<dbReference type="PANTHER" id="PTHR43874">
    <property type="entry name" value="TWO-COMPONENT RESPONSE REGULATOR"/>
    <property type="match status" value="1"/>
</dbReference>
<keyword evidence="5" id="KW-0010">Activator</keyword>
<dbReference type="GO" id="GO:0003677">
    <property type="term" value="F:DNA binding"/>
    <property type="evidence" value="ECO:0007669"/>
    <property type="project" value="InterPro"/>
</dbReference>
<evidence type="ECO:0000256" key="2">
    <source>
        <dbReference type="ARBA" id="ARBA00022553"/>
    </source>
</evidence>
<dbReference type="InterPro" id="IPR006447">
    <property type="entry name" value="Myb_dom_plants"/>
</dbReference>
<dbReference type="PANTHER" id="PTHR43874:SF123">
    <property type="entry name" value="TWO-COMPONENT RESPONSE REGULATOR ARR14"/>
    <property type="match status" value="1"/>
</dbReference>
<dbReference type="SUPFAM" id="SSF46689">
    <property type="entry name" value="Homeodomain-like"/>
    <property type="match status" value="1"/>
</dbReference>
<accession>A0AA88RPK9</accession>
<comment type="caution">
    <text evidence="8">Lacks conserved residue(s) required for the propagation of feature annotation.</text>
</comment>
<dbReference type="GO" id="GO:0005634">
    <property type="term" value="C:nucleus"/>
    <property type="evidence" value="ECO:0007669"/>
    <property type="project" value="UniProtKB-SubCell"/>
</dbReference>
<protein>
    <recommendedName>
        <fullName evidence="14">Two-component response regulator</fullName>
    </recommendedName>
</protein>
<dbReference type="NCBIfam" id="TIGR01557">
    <property type="entry name" value="myb_SHAQKYF"/>
    <property type="match status" value="1"/>
</dbReference>
<evidence type="ECO:0000256" key="6">
    <source>
        <dbReference type="ARBA" id="ARBA00023163"/>
    </source>
</evidence>
<feature type="compositionally biased region" description="Acidic residues" evidence="9">
    <location>
        <begin position="93"/>
        <end position="103"/>
    </location>
</feature>
<evidence type="ECO:0000256" key="7">
    <source>
        <dbReference type="ARBA" id="ARBA00023242"/>
    </source>
</evidence>
<feature type="compositionally biased region" description="Basic and acidic residues" evidence="9">
    <location>
        <begin position="45"/>
        <end position="66"/>
    </location>
</feature>
<reference evidence="12" key="1">
    <citation type="submission" date="2022-12" db="EMBL/GenBank/DDBJ databases">
        <title>Draft genome assemblies for two species of Escallonia (Escalloniales).</title>
        <authorList>
            <person name="Chanderbali A."/>
            <person name="Dervinis C."/>
            <person name="Anghel I."/>
            <person name="Soltis D."/>
            <person name="Soltis P."/>
            <person name="Zapata F."/>
        </authorList>
    </citation>
    <scope>NUCLEOTIDE SEQUENCE</scope>
    <source>
        <strain evidence="12">UCBG92.1500</strain>
        <tissue evidence="12">Leaf</tissue>
    </source>
</reference>
<dbReference type="Pfam" id="PF00249">
    <property type="entry name" value="Myb_DNA-binding"/>
    <property type="match status" value="1"/>
</dbReference>
<feature type="domain" description="HTH myb-type" evidence="11">
    <location>
        <begin position="106"/>
        <end position="165"/>
    </location>
</feature>
<evidence type="ECO:0000256" key="4">
    <source>
        <dbReference type="ARBA" id="ARBA00023015"/>
    </source>
</evidence>
<name>A0AA88RPK9_9ASTE</name>
<evidence type="ECO:0008006" key="14">
    <source>
        <dbReference type="Google" id="ProtNLM"/>
    </source>
</evidence>
<comment type="subcellular location">
    <subcellularLocation>
        <location evidence="1">Nucleus</location>
    </subcellularLocation>
</comment>
<evidence type="ECO:0000259" key="11">
    <source>
        <dbReference type="PROSITE" id="PS51294"/>
    </source>
</evidence>
<dbReference type="InterPro" id="IPR001789">
    <property type="entry name" value="Sig_transdc_resp-reg_receiver"/>
</dbReference>
<proteinExistence type="predicted"/>
<dbReference type="EMBL" id="JAVXUO010000687">
    <property type="protein sequence ID" value="KAK2989907.1"/>
    <property type="molecule type" value="Genomic_DNA"/>
</dbReference>
<dbReference type="InterPro" id="IPR011006">
    <property type="entry name" value="CheY-like_superfamily"/>
</dbReference>
<sequence length="554" mass="59987">MSADGRTSAVMMGIRHGACDYLIKPIREEELKNIWQHVVRKRWHENKEHEHSGSLDDNDWNKRGNDDAEYASSANEGTEGISRTQKKKRDVKEEEDGELENDDPSASKKPRVVWSVELHQQFVSAVNQLGIDKAVPKRILELMNVPGLTRENVASHLQKFRLYLKRLSGVAQQQGGIPASFCGPVEQNPKLGPLGRFDIQALAASGQIPPQTLAALHAELLGRPTGNLVLPAMDQPALLQASLQGSKCISVDHGVAYGQPPMKCSTNIPKQFPHQILSTEDVHSSFGSWTSHSLGTVGAGSNPSMLGAQNGNMLVGMLQNQQRQQQQQHQQKPSILTEHNRSINVQPSCLVVPSQSSASFQAGNSPASVNQSGNFSRSSVIDYSILVPQSNNSSFGVGQLSNGDLKTTGVLNRYSGPNSISPSVSSSSVNADNGAGRKAHNLTTAFTASIQLPGLVPNATEYQGSSNGKSSQVLDQGPLRNLGFVGKGTSIPSRFAVDEPDEPESPIRNLNHAKFCVENCGKNVKEEPHLDYIENARVGTPILQHFSPNDLMSM</sequence>
<evidence type="ECO:0000256" key="5">
    <source>
        <dbReference type="ARBA" id="ARBA00023159"/>
    </source>
</evidence>
<feature type="compositionally biased region" description="Low complexity" evidence="9">
    <location>
        <begin position="416"/>
        <end position="430"/>
    </location>
</feature>
<dbReference type="GO" id="GO:0000160">
    <property type="term" value="P:phosphorelay signal transduction system"/>
    <property type="evidence" value="ECO:0007669"/>
    <property type="project" value="UniProtKB-KW"/>
</dbReference>
<evidence type="ECO:0000259" key="10">
    <source>
        <dbReference type="PROSITE" id="PS50110"/>
    </source>
</evidence>
<evidence type="ECO:0000256" key="3">
    <source>
        <dbReference type="ARBA" id="ARBA00023012"/>
    </source>
</evidence>
<keyword evidence="4" id="KW-0805">Transcription regulation</keyword>
<evidence type="ECO:0000256" key="8">
    <source>
        <dbReference type="PROSITE-ProRule" id="PRU00169"/>
    </source>
</evidence>
<feature type="domain" description="Response regulatory" evidence="10">
    <location>
        <begin position="1"/>
        <end position="39"/>
    </location>
</feature>
<feature type="region of interest" description="Disordered" evidence="9">
    <location>
        <begin position="45"/>
        <end position="108"/>
    </location>
</feature>
<dbReference type="FunFam" id="1.10.10.60:FF:000007">
    <property type="entry name" value="Two-component response regulator"/>
    <property type="match status" value="1"/>
</dbReference>
<dbReference type="InterPro" id="IPR045279">
    <property type="entry name" value="ARR-like"/>
</dbReference>
<dbReference type="PROSITE" id="PS51294">
    <property type="entry name" value="HTH_MYB"/>
    <property type="match status" value="1"/>
</dbReference>
<evidence type="ECO:0000256" key="9">
    <source>
        <dbReference type="SAM" id="MobiDB-lite"/>
    </source>
</evidence>
<keyword evidence="6" id="KW-0804">Transcription</keyword>
<dbReference type="SUPFAM" id="SSF52172">
    <property type="entry name" value="CheY-like"/>
    <property type="match status" value="1"/>
</dbReference>
<dbReference type="Proteomes" id="UP001187471">
    <property type="component" value="Unassembled WGS sequence"/>
</dbReference>